<dbReference type="Gene3D" id="3.30.70.100">
    <property type="match status" value="1"/>
</dbReference>
<dbReference type="RefSeq" id="WP_164510455.1">
    <property type="nucleotide sequence ID" value="NZ_RHNX01000001.1"/>
</dbReference>
<keyword evidence="3" id="KW-1185">Reference proteome</keyword>
<dbReference type="Pfam" id="PF03992">
    <property type="entry name" value="ABM"/>
    <property type="match status" value="2"/>
</dbReference>
<dbReference type="EMBL" id="JBHSSI010000025">
    <property type="protein sequence ID" value="MFC6260175.1"/>
    <property type="molecule type" value="Genomic_DNA"/>
</dbReference>
<dbReference type="InterPro" id="IPR011008">
    <property type="entry name" value="Dimeric_a/b-barrel"/>
</dbReference>
<protein>
    <submittedName>
        <fullName evidence="2">Quinol monooxygenase</fullName>
        <ecNumber evidence="2">1.-.-.-</ecNumber>
    </submittedName>
</protein>
<dbReference type="EC" id="1.-.-.-" evidence="2"/>
<dbReference type="SUPFAM" id="SSF54909">
    <property type="entry name" value="Dimeric alpha+beta barrel"/>
    <property type="match status" value="2"/>
</dbReference>
<dbReference type="PROSITE" id="PS51725">
    <property type="entry name" value="ABM"/>
    <property type="match status" value="2"/>
</dbReference>
<dbReference type="Proteomes" id="UP001596283">
    <property type="component" value="Unassembled WGS sequence"/>
</dbReference>
<reference evidence="3" key="1">
    <citation type="journal article" date="2019" name="Int. J. Syst. Evol. Microbiol.">
        <title>The Global Catalogue of Microorganisms (GCM) 10K type strain sequencing project: providing services to taxonomists for standard genome sequencing and annotation.</title>
        <authorList>
            <consortium name="The Broad Institute Genomics Platform"/>
            <consortium name="The Broad Institute Genome Sequencing Center for Infectious Disease"/>
            <person name="Wu L."/>
            <person name="Ma J."/>
        </authorList>
    </citation>
    <scope>NUCLEOTIDE SEQUENCE [LARGE SCALE GENOMIC DNA]</scope>
    <source>
        <strain evidence="3">CCM 8908</strain>
    </source>
</reference>
<evidence type="ECO:0000313" key="3">
    <source>
        <dbReference type="Proteomes" id="UP001596283"/>
    </source>
</evidence>
<accession>A0ABW1TFG9</accession>
<organism evidence="2 3">
    <name type="scientific">Levilactobacillus fujinensis</name>
    <dbReference type="NCBI Taxonomy" id="2486024"/>
    <lineage>
        <taxon>Bacteria</taxon>
        <taxon>Bacillati</taxon>
        <taxon>Bacillota</taxon>
        <taxon>Bacilli</taxon>
        <taxon>Lactobacillales</taxon>
        <taxon>Lactobacillaceae</taxon>
        <taxon>Levilactobacillus</taxon>
    </lineage>
</organism>
<keyword evidence="2" id="KW-0560">Oxidoreductase</keyword>
<proteinExistence type="predicted"/>
<evidence type="ECO:0000259" key="1">
    <source>
        <dbReference type="PROSITE" id="PS51725"/>
    </source>
</evidence>
<gene>
    <name evidence="2" type="ORF">ACFP1C_04380</name>
</gene>
<dbReference type="PANTHER" id="PTHR33336">
    <property type="entry name" value="QUINOL MONOOXYGENASE YGIN-RELATED"/>
    <property type="match status" value="1"/>
</dbReference>
<keyword evidence="2" id="KW-0503">Monooxygenase</keyword>
<comment type="caution">
    <text evidence="2">The sequence shown here is derived from an EMBL/GenBank/DDBJ whole genome shotgun (WGS) entry which is preliminary data.</text>
</comment>
<dbReference type="GO" id="GO:0004497">
    <property type="term" value="F:monooxygenase activity"/>
    <property type="evidence" value="ECO:0007669"/>
    <property type="project" value="UniProtKB-KW"/>
</dbReference>
<feature type="domain" description="ABM" evidence="1">
    <location>
        <begin position="9"/>
        <end position="102"/>
    </location>
</feature>
<name>A0ABW1TFG9_9LACO</name>
<sequence length="223" mass="24363">MNSKQAVPLFRLFKLKITADQRANFLAAGRQNLLTSLANEPGTLAMYATHADELGVENDVVEVYRDAPSYDIHANSPQFAAFKAIAKQAVVQQEVVNLTPVLLLEQPQPLRISTNAEQVVWLLEVSVKPGKAAAYRQVIMRTMQAVLATEPGTLTLKIGHEATDSQKWVIFAVFQDAAAEQAHGQSAAGKQYQTDSQTLVAQTRSTRLFGDTLVQRGGLVFKG</sequence>
<feature type="domain" description="ABM" evidence="1">
    <location>
        <begin position="119"/>
        <end position="209"/>
    </location>
</feature>
<dbReference type="InterPro" id="IPR050744">
    <property type="entry name" value="AI-2_Isomerase_LsrG"/>
</dbReference>
<evidence type="ECO:0000313" key="2">
    <source>
        <dbReference type="EMBL" id="MFC6260175.1"/>
    </source>
</evidence>
<dbReference type="InterPro" id="IPR007138">
    <property type="entry name" value="ABM_dom"/>
</dbReference>
<dbReference type="PANTHER" id="PTHR33336:SF3">
    <property type="entry name" value="ABM DOMAIN-CONTAINING PROTEIN"/>
    <property type="match status" value="1"/>
</dbReference>